<organism evidence="1 2">
    <name type="scientific">Diabrotica balteata</name>
    <name type="common">Banded cucumber beetle</name>
    <dbReference type="NCBI Taxonomy" id="107213"/>
    <lineage>
        <taxon>Eukaryota</taxon>
        <taxon>Metazoa</taxon>
        <taxon>Ecdysozoa</taxon>
        <taxon>Arthropoda</taxon>
        <taxon>Hexapoda</taxon>
        <taxon>Insecta</taxon>
        <taxon>Pterygota</taxon>
        <taxon>Neoptera</taxon>
        <taxon>Endopterygota</taxon>
        <taxon>Coleoptera</taxon>
        <taxon>Polyphaga</taxon>
        <taxon>Cucujiformia</taxon>
        <taxon>Chrysomeloidea</taxon>
        <taxon>Chrysomelidae</taxon>
        <taxon>Galerucinae</taxon>
        <taxon>Diabroticina</taxon>
        <taxon>Diabroticites</taxon>
        <taxon>Diabrotica</taxon>
    </lineage>
</organism>
<dbReference type="PANTHER" id="PTHR47027">
    <property type="entry name" value="REVERSE TRANSCRIPTASE DOMAIN-CONTAINING PROTEIN"/>
    <property type="match status" value="1"/>
</dbReference>
<dbReference type="Proteomes" id="UP001153709">
    <property type="component" value="Chromosome 5"/>
</dbReference>
<dbReference type="OrthoDB" id="6780578at2759"/>
<keyword evidence="2" id="KW-1185">Reference proteome</keyword>
<name>A0A9N9T211_DIABA</name>
<accession>A0A9N9T211</accession>
<evidence type="ECO:0000313" key="1">
    <source>
        <dbReference type="EMBL" id="CAG9834157.1"/>
    </source>
</evidence>
<dbReference type="EMBL" id="OU898280">
    <property type="protein sequence ID" value="CAG9834157.1"/>
    <property type="molecule type" value="Genomic_DNA"/>
</dbReference>
<sequence length="122" mass="14078">MGLHINQNKTKFMATITNTRSENVDTNLIINDQNFEAVKEFIYLGTSVNPNNNTSEEIKRRIIIANRCYHGLSKYLANKRLSQKTRIRLYRTLIVPVLTYGRCGEDRSRQLENASKGQNKMA</sequence>
<proteinExistence type="predicted"/>
<gene>
    <name evidence="1" type="ORF">DIABBA_LOCUS7488</name>
</gene>
<reference evidence="1" key="1">
    <citation type="submission" date="2022-01" db="EMBL/GenBank/DDBJ databases">
        <authorList>
            <person name="King R."/>
        </authorList>
    </citation>
    <scope>NUCLEOTIDE SEQUENCE</scope>
</reference>
<dbReference type="PANTHER" id="PTHR47027:SF20">
    <property type="entry name" value="REVERSE TRANSCRIPTASE-LIKE PROTEIN WITH RNA-DIRECTED DNA POLYMERASE DOMAIN"/>
    <property type="match status" value="1"/>
</dbReference>
<dbReference type="AlphaFoldDB" id="A0A9N9T211"/>
<evidence type="ECO:0008006" key="3">
    <source>
        <dbReference type="Google" id="ProtNLM"/>
    </source>
</evidence>
<evidence type="ECO:0000313" key="2">
    <source>
        <dbReference type="Proteomes" id="UP001153709"/>
    </source>
</evidence>
<protein>
    <recommendedName>
        <fullName evidence="3">Reverse transcriptase domain-containing protein</fullName>
    </recommendedName>
</protein>